<comment type="caution">
    <text evidence="5">The sequence shown here is derived from an EMBL/GenBank/DDBJ whole genome shotgun (WGS) entry which is preliminary data.</text>
</comment>
<dbReference type="InterPro" id="IPR029058">
    <property type="entry name" value="AB_hydrolase_fold"/>
</dbReference>
<dbReference type="Gene3D" id="3.40.50.1820">
    <property type="entry name" value="alpha/beta hydrolase"/>
    <property type="match status" value="1"/>
</dbReference>
<comment type="similarity">
    <text evidence="1">Belongs to the FAH family.</text>
</comment>
<evidence type="ECO:0000313" key="6">
    <source>
        <dbReference type="Proteomes" id="UP000076881"/>
    </source>
</evidence>
<sequence>MGLSNGKTASKINYVAFELPGGVSPRIGHLDLDRKEIAVLSYKSGTPLSSLYEVIEMGQDGIAKTGEVLPLSSVKLLAPVSGRDVLAVGKNYTEHAKEFNASGYDASDKADIPTHPVIFTKRATSIIAHGDDIFPHPGFTESVDYEGEIGVIIGKAGFRISEADAMNHVWGYTIINDMTARERQRDHKQFYIGKSPDTFCPMGPVAVAKEDLPSVLEIETTVNGEKRQTANTDQLIFSIPYLIQTMSAGQTLRPGDVLATGTPAGVGFGFRPMKFLHQGDEISVSVTGLGTLTNRIASPNSVNSTLESVSSESHIPQSNVRAPPSILTSIGAKHLFYQKLEAKRDSGENIAFIHGLGSSSSYFAALTAPLQEHANLHLMDLEGHGQSPTSASSTLSIASFAKDVANVLDAADAEEVTVVAHSLGCLVAVKLALDRPNLVKKLVLMGPPPSPLPEAGVTGTIARVKAVRDKGMFDVSNTILQTALSDETKLSNPTAVAAVRISLLGQDPEGYAKACGALASAPGMDFAQIKAPTFIITGSEDKVSPPALCDGYSSQISRSKVETLDKVGHWHLFEASERVVSLVAKFVKE</sequence>
<name>A0A168ITY7_CORDF</name>
<dbReference type="Pfam" id="PF01557">
    <property type="entry name" value="FAA_hydrolase"/>
    <property type="match status" value="1"/>
</dbReference>
<dbReference type="InterPro" id="IPR011234">
    <property type="entry name" value="Fumarylacetoacetase-like_C"/>
</dbReference>
<dbReference type="AlphaFoldDB" id="A0A168ITY7"/>
<dbReference type="SUPFAM" id="SSF53474">
    <property type="entry name" value="alpha/beta-Hydrolases"/>
    <property type="match status" value="1"/>
</dbReference>
<dbReference type="OrthoDB" id="4865810at2759"/>
<dbReference type="PANTHER" id="PTHR11820:SF7">
    <property type="entry name" value="ACYLPYRUVASE FAHD1, MITOCHONDRIAL"/>
    <property type="match status" value="1"/>
</dbReference>
<dbReference type="EMBL" id="AZHF01000002">
    <property type="protein sequence ID" value="OAA79655.1"/>
    <property type="molecule type" value="Genomic_DNA"/>
</dbReference>
<dbReference type="PANTHER" id="PTHR11820">
    <property type="entry name" value="ACYLPYRUVASE"/>
    <property type="match status" value="1"/>
</dbReference>
<feature type="domain" description="Fumarylacetoacetase-like C-terminal" evidence="4">
    <location>
        <begin position="85"/>
        <end position="296"/>
    </location>
</feature>
<gene>
    <name evidence="5" type="ORF">LEL_03141</name>
</gene>
<dbReference type="InterPro" id="IPR036663">
    <property type="entry name" value="Fumarylacetoacetase_C_sf"/>
</dbReference>
<evidence type="ECO:0000256" key="1">
    <source>
        <dbReference type="ARBA" id="ARBA00010211"/>
    </source>
</evidence>
<dbReference type="Pfam" id="PF00561">
    <property type="entry name" value="Abhydrolase_1"/>
    <property type="match status" value="1"/>
</dbReference>
<evidence type="ECO:0000313" key="5">
    <source>
        <dbReference type="EMBL" id="OAA79655.1"/>
    </source>
</evidence>
<protein>
    <submittedName>
        <fullName evidence="5">Fumarylacetoacetate hydrolase</fullName>
    </submittedName>
</protein>
<evidence type="ECO:0000259" key="3">
    <source>
        <dbReference type="Pfam" id="PF00561"/>
    </source>
</evidence>
<dbReference type="GO" id="GO:0050163">
    <property type="term" value="F:oxaloacetate tautomerase activity"/>
    <property type="evidence" value="ECO:0007669"/>
    <property type="project" value="UniProtKB-ARBA"/>
</dbReference>
<dbReference type="GO" id="GO:0046872">
    <property type="term" value="F:metal ion binding"/>
    <property type="evidence" value="ECO:0007669"/>
    <property type="project" value="UniProtKB-KW"/>
</dbReference>
<keyword evidence="5" id="KW-0378">Hydrolase</keyword>
<feature type="domain" description="AB hydrolase-1" evidence="3">
    <location>
        <begin position="352"/>
        <end position="454"/>
    </location>
</feature>
<keyword evidence="6" id="KW-1185">Reference proteome</keyword>
<dbReference type="SUPFAM" id="SSF56529">
    <property type="entry name" value="FAH"/>
    <property type="match status" value="1"/>
</dbReference>
<keyword evidence="2" id="KW-0479">Metal-binding</keyword>
<dbReference type="STRING" id="1081108.A0A168ITY7"/>
<dbReference type="PRINTS" id="PR00111">
    <property type="entry name" value="ABHYDROLASE"/>
</dbReference>
<dbReference type="GO" id="GO:0006107">
    <property type="term" value="P:oxaloacetate metabolic process"/>
    <property type="evidence" value="ECO:0007669"/>
    <property type="project" value="UniProtKB-ARBA"/>
</dbReference>
<dbReference type="GO" id="GO:0018773">
    <property type="term" value="F:acetylpyruvate hydrolase activity"/>
    <property type="evidence" value="ECO:0007669"/>
    <property type="project" value="TreeGrafter"/>
</dbReference>
<dbReference type="Gene3D" id="3.90.850.10">
    <property type="entry name" value="Fumarylacetoacetase-like, C-terminal domain"/>
    <property type="match status" value="1"/>
</dbReference>
<reference evidence="5 6" key="1">
    <citation type="journal article" date="2016" name="Genome Biol. Evol.">
        <title>Divergent and convergent evolution of fungal pathogenicity.</title>
        <authorList>
            <person name="Shang Y."/>
            <person name="Xiao G."/>
            <person name="Zheng P."/>
            <person name="Cen K."/>
            <person name="Zhan S."/>
            <person name="Wang C."/>
        </authorList>
    </citation>
    <scope>NUCLEOTIDE SEQUENCE [LARGE SCALE GENOMIC DNA]</scope>
    <source>
        <strain evidence="5 6">RCEF 1005</strain>
    </source>
</reference>
<dbReference type="InterPro" id="IPR000073">
    <property type="entry name" value="AB_hydrolase_1"/>
</dbReference>
<evidence type="ECO:0000259" key="4">
    <source>
        <dbReference type="Pfam" id="PF01557"/>
    </source>
</evidence>
<organism evidence="5 6">
    <name type="scientific">Akanthomyces lecanii RCEF 1005</name>
    <dbReference type="NCBI Taxonomy" id="1081108"/>
    <lineage>
        <taxon>Eukaryota</taxon>
        <taxon>Fungi</taxon>
        <taxon>Dikarya</taxon>
        <taxon>Ascomycota</taxon>
        <taxon>Pezizomycotina</taxon>
        <taxon>Sordariomycetes</taxon>
        <taxon>Hypocreomycetidae</taxon>
        <taxon>Hypocreales</taxon>
        <taxon>Cordycipitaceae</taxon>
        <taxon>Akanthomyces</taxon>
        <taxon>Cordyceps confragosa</taxon>
    </lineage>
</organism>
<proteinExistence type="inferred from homology"/>
<dbReference type="Proteomes" id="UP000076881">
    <property type="component" value="Unassembled WGS sequence"/>
</dbReference>
<dbReference type="FunFam" id="3.90.850.10:FF:000002">
    <property type="entry name" value="2-hydroxyhepta-2,4-diene-1,7-dioate isomerase"/>
    <property type="match status" value="1"/>
</dbReference>
<accession>A0A168ITY7</accession>
<evidence type="ECO:0000256" key="2">
    <source>
        <dbReference type="ARBA" id="ARBA00022723"/>
    </source>
</evidence>